<evidence type="ECO:0000313" key="3">
    <source>
        <dbReference type="EMBL" id="EEE64984.1"/>
    </source>
</evidence>
<name>A0A0P0WRF2_ORYSJ</name>
<reference evidence="3" key="2">
    <citation type="journal article" date="2005" name="PLoS Biol.">
        <title>The genomes of Oryza sativa: a history of duplications.</title>
        <authorList>
            <person name="Yu J."/>
            <person name="Wang J."/>
            <person name="Lin W."/>
            <person name="Li S."/>
            <person name="Li H."/>
            <person name="Zhou J."/>
            <person name="Ni P."/>
            <person name="Dong W."/>
            <person name="Hu S."/>
            <person name="Zeng C."/>
            <person name="Zhang J."/>
            <person name="Zhang Y."/>
            <person name="Li R."/>
            <person name="Xu Z."/>
            <person name="Li S."/>
            <person name="Li X."/>
            <person name="Zheng H."/>
            <person name="Cong L."/>
            <person name="Lin L."/>
            <person name="Yin J."/>
            <person name="Geng J."/>
            <person name="Li G."/>
            <person name="Shi J."/>
            <person name="Liu J."/>
            <person name="Lv H."/>
            <person name="Li J."/>
            <person name="Wang J."/>
            <person name="Deng Y."/>
            <person name="Ran L."/>
            <person name="Shi X."/>
            <person name="Wang X."/>
            <person name="Wu Q."/>
            <person name="Li C."/>
            <person name="Ren X."/>
            <person name="Wang J."/>
            <person name="Wang X."/>
            <person name="Li D."/>
            <person name="Liu D."/>
            <person name="Zhang X."/>
            <person name="Ji Z."/>
            <person name="Zhao W."/>
            <person name="Sun Y."/>
            <person name="Zhang Z."/>
            <person name="Bao J."/>
            <person name="Han Y."/>
            <person name="Dong L."/>
            <person name="Ji J."/>
            <person name="Chen P."/>
            <person name="Wu S."/>
            <person name="Liu J."/>
            <person name="Xiao Y."/>
            <person name="Bu D."/>
            <person name="Tan J."/>
            <person name="Yang L."/>
            <person name="Ye C."/>
            <person name="Zhang J."/>
            <person name="Xu J."/>
            <person name="Zhou Y."/>
            <person name="Yu Y."/>
            <person name="Zhang B."/>
            <person name="Zhuang S."/>
            <person name="Wei H."/>
            <person name="Liu B."/>
            <person name="Lei M."/>
            <person name="Yu H."/>
            <person name="Li Y."/>
            <person name="Xu H."/>
            <person name="Wei S."/>
            <person name="He X."/>
            <person name="Fang L."/>
            <person name="Zhang Z."/>
            <person name="Zhang Y."/>
            <person name="Huang X."/>
            <person name="Su Z."/>
            <person name="Tong W."/>
            <person name="Li J."/>
            <person name="Tong Z."/>
            <person name="Li S."/>
            <person name="Ye J."/>
            <person name="Wang L."/>
            <person name="Fang L."/>
            <person name="Lei T."/>
            <person name="Chen C."/>
            <person name="Chen H."/>
            <person name="Xu Z."/>
            <person name="Li H."/>
            <person name="Huang H."/>
            <person name="Zhang F."/>
            <person name="Xu H."/>
            <person name="Li N."/>
            <person name="Zhao C."/>
            <person name="Li S."/>
            <person name="Dong L."/>
            <person name="Huang Y."/>
            <person name="Li L."/>
            <person name="Xi Y."/>
            <person name="Qi Q."/>
            <person name="Li W."/>
            <person name="Zhang B."/>
            <person name="Hu W."/>
            <person name="Zhang Y."/>
            <person name="Tian X."/>
            <person name="Jiao Y."/>
            <person name="Liang X."/>
            <person name="Jin J."/>
            <person name="Gao L."/>
            <person name="Zheng W."/>
            <person name="Hao B."/>
            <person name="Liu S."/>
            <person name="Wang W."/>
            <person name="Yuan L."/>
            <person name="Cao M."/>
            <person name="McDermott J."/>
            <person name="Samudrala R."/>
            <person name="Wang J."/>
            <person name="Wong G.K."/>
            <person name="Yang H."/>
        </authorList>
    </citation>
    <scope>NUCLEOTIDE SEQUENCE [LARGE SCALE GENOMIC DNA]</scope>
</reference>
<reference evidence="2 4" key="5">
    <citation type="journal article" date="2013" name="Rice">
        <title>Improvement of the Oryza sativa Nipponbare reference genome using next generation sequence and optical map data.</title>
        <authorList>
            <person name="Kawahara Y."/>
            <person name="de la Bastide M."/>
            <person name="Hamilton J.P."/>
            <person name="Kanamori H."/>
            <person name="McCombie W.R."/>
            <person name="Ouyang S."/>
            <person name="Schwartz D.C."/>
            <person name="Tanaka T."/>
            <person name="Wu J."/>
            <person name="Zhou S."/>
            <person name="Childs K.L."/>
            <person name="Davidson R.M."/>
            <person name="Lin H."/>
            <person name="Quesada-Ocampo L."/>
            <person name="Vaillancourt B."/>
            <person name="Sakai H."/>
            <person name="Lee S.S."/>
            <person name="Kim J."/>
            <person name="Numa H."/>
            <person name="Itoh T."/>
            <person name="Buell C.R."/>
            <person name="Matsumoto T."/>
        </authorList>
    </citation>
    <scope>NUCLEOTIDE SEQUENCE [LARGE SCALE GENOMIC DNA]</scope>
    <source>
        <strain evidence="4">cv. Nipponbare</strain>
    </source>
</reference>
<reference evidence="3" key="3">
    <citation type="submission" date="2008-12" db="EMBL/GenBank/DDBJ databases">
        <title>Improved gene annotation of the rice (Oryza sativa) genomes.</title>
        <authorList>
            <person name="Wang J."/>
            <person name="Li R."/>
            <person name="Fan W."/>
            <person name="Huang Q."/>
            <person name="Zhang J."/>
            <person name="Zhou Y."/>
            <person name="Hu Y."/>
            <person name="Zi S."/>
            <person name="Li J."/>
            <person name="Ni P."/>
            <person name="Zheng H."/>
            <person name="Zhang Y."/>
            <person name="Zhao M."/>
            <person name="Hao Q."/>
            <person name="McDermott J."/>
            <person name="Samudrala R."/>
            <person name="Kristiansen K."/>
            <person name="Wong G.K.-S."/>
        </authorList>
    </citation>
    <scope>NUCLEOTIDE SEQUENCE</scope>
</reference>
<dbReference type="HOGENOM" id="CLU_1565430_0_0_1"/>
<keyword evidence="4" id="KW-1185">Reference proteome</keyword>
<evidence type="ECO:0000313" key="2">
    <source>
        <dbReference type="EMBL" id="BAS95842.1"/>
    </source>
</evidence>
<dbReference type="Gramene" id="Os06t0115700-01">
    <property type="protein sequence ID" value="Os06t0115700-01"/>
    <property type="gene ID" value="Os06g0115700"/>
</dbReference>
<evidence type="ECO:0000256" key="1">
    <source>
        <dbReference type="SAM" id="MobiDB-lite"/>
    </source>
</evidence>
<organism evidence="3">
    <name type="scientific">Oryza sativa subsp. japonica</name>
    <name type="common">Rice</name>
    <dbReference type="NCBI Taxonomy" id="39947"/>
    <lineage>
        <taxon>Eukaryota</taxon>
        <taxon>Viridiplantae</taxon>
        <taxon>Streptophyta</taxon>
        <taxon>Embryophyta</taxon>
        <taxon>Tracheophyta</taxon>
        <taxon>Spermatophyta</taxon>
        <taxon>Magnoliopsida</taxon>
        <taxon>Liliopsida</taxon>
        <taxon>Poales</taxon>
        <taxon>Poaceae</taxon>
        <taxon>BOP clade</taxon>
        <taxon>Oryzoideae</taxon>
        <taxon>Oryzeae</taxon>
        <taxon>Oryzinae</taxon>
        <taxon>Oryza</taxon>
        <taxon>Oryza sativa</taxon>
    </lineage>
</organism>
<accession>Q5VRL1</accession>
<feature type="region of interest" description="Disordered" evidence="1">
    <location>
        <begin position="66"/>
        <end position="137"/>
    </location>
</feature>
<reference evidence="2" key="6">
    <citation type="submission" date="2015-10" db="EMBL/GenBank/DDBJ databases">
        <authorList>
            <person name="Sakai H."/>
            <person name="Kawahara Y."/>
            <person name="Matsumoto T."/>
            <person name="Buell C.R."/>
            <person name="Itoh T."/>
        </authorList>
    </citation>
    <scope>NUCLEOTIDE SEQUENCE</scope>
</reference>
<reference evidence="2" key="4">
    <citation type="journal article" date="2013" name="Plant Cell Physiol.">
        <title>Rice Annotation Project Database (RAP-DB): an integrative and interactive database for rice genomics.</title>
        <authorList>
            <person name="Sakai H."/>
            <person name="Lee S.S."/>
            <person name="Tanaka T."/>
            <person name="Numa H."/>
            <person name="Kim J."/>
            <person name="Kawahara Y."/>
            <person name="Wakimoto H."/>
            <person name="Yang C.C."/>
            <person name="Iwamoto M."/>
            <person name="Abe T."/>
            <person name="Yamada Y."/>
            <person name="Muto A."/>
            <person name="Inokuchi H."/>
            <person name="Ikemura T."/>
            <person name="Matsumoto T."/>
            <person name="Sasaki T."/>
            <person name="Itoh T."/>
        </authorList>
    </citation>
    <scope>NUCLEOTIDE SEQUENCE</scope>
</reference>
<dbReference type="EMBL" id="AP014962">
    <property type="protein sequence ID" value="BAS95842.1"/>
    <property type="molecule type" value="Genomic_DNA"/>
</dbReference>
<sequence length="171" mass="18460">MVVALGPGRFYGSSLPRPRFFSGGDRVEPPVAVTDPLMAWAHEAHWSMGGLSSKRLRLQGRIEGSIDKLRRRGQEEAGEEAQRRVRPRRDHAGGGGQEAEARSNLYTGEDFTEEEGRRGGSHPGAGEGVTEGEGCCRGGYCCTGEGVAEEEGRGKEDIAEDEALREVACLM</sequence>
<dbReference type="EMBL" id="CM000143">
    <property type="protein sequence ID" value="EEE64984.1"/>
    <property type="molecule type" value="Genomic_DNA"/>
</dbReference>
<reference evidence="4" key="1">
    <citation type="journal article" date="2005" name="Nature">
        <title>The map-based sequence of the rice genome.</title>
        <authorList>
            <consortium name="International rice genome sequencing project (IRGSP)"/>
            <person name="Matsumoto T."/>
            <person name="Wu J."/>
            <person name="Kanamori H."/>
            <person name="Katayose Y."/>
            <person name="Fujisawa M."/>
            <person name="Namiki N."/>
            <person name="Mizuno H."/>
            <person name="Yamamoto K."/>
            <person name="Antonio B.A."/>
            <person name="Baba T."/>
            <person name="Sakata K."/>
            <person name="Nagamura Y."/>
            <person name="Aoki H."/>
            <person name="Arikawa K."/>
            <person name="Arita K."/>
            <person name="Bito T."/>
            <person name="Chiden Y."/>
            <person name="Fujitsuka N."/>
            <person name="Fukunaka R."/>
            <person name="Hamada M."/>
            <person name="Harada C."/>
            <person name="Hayashi A."/>
            <person name="Hijishita S."/>
            <person name="Honda M."/>
            <person name="Hosokawa S."/>
            <person name="Ichikawa Y."/>
            <person name="Idonuma A."/>
            <person name="Iijima M."/>
            <person name="Ikeda M."/>
            <person name="Ikeno M."/>
            <person name="Ito K."/>
            <person name="Ito S."/>
            <person name="Ito T."/>
            <person name="Ito Y."/>
            <person name="Ito Y."/>
            <person name="Iwabuchi A."/>
            <person name="Kamiya K."/>
            <person name="Karasawa W."/>
            <person name="Kurita K."/>
            <person name="Katagiri S."/>
            <person name="Kikuta A."/>
            <person name="Kobayashi H."/>
            <person name="Kobayashi N."/>
            <person name="Machita K."/>
            <person name="Maehara T."/>
            <person name="Masukawa M."/>
            <person name="Mizubayashi T."/>
            <person name="Mukai Y."/>
            <person name="Nagasaki H."/>
            <person name="Nagata Y."/>
            <person name="Naito S."/>
            <person name="Nakashima M."/>
            <person name="Nakama Y."/>
            <person name="Nakamichi Y."/>
            <person name="Nakamura M."/>
            <person name="Meguro A."/>
            <person name="Negishi M."/>
            <person name="Ohta I."/>
            <person name="Ohta T."/>
            <person name="Okamoto M."/>
            <person name="Ono N."/>
            <person name="Saji S."/>
            <person name="Sakaguchi M."/>
            <person name="Sakai K."/>
            <person name="Shibata M."/>
            <person name="Shimokawa T."/>
            <person name="Song J."/>
            <person name="Takazaki Y."/>
            <person name="Terasawa K."/>
            <person name="Tsugane M."/>
            <person name="Tsuji K."/>
            <person name="Ueda S."/>
            <person name="Waki K."/>
            <person name="Yamagata H."/>
            <person name="Yamamoto M."/>
            <person name="Yamamoto S."/>
            <person name="Yamane H."/>
            <person name="Yoshiki S."/>
            <person name="Yoshihara R."/>
            <person name="Yukawa K."/>
            <person name="Zhong H."/>
            <person name="Yano M."/>
            <person name="Yuan Q."/>
            <person name="Ouyang S."/>
            <person name="Liu J."/>
            <person name="Jones K.M."/>
            <person name="Gansberger K."/>
            <person name="Moffat K."/>
            <person name="Hill J."/>
            <person name="Bera J."/>
            <person name="Fadrosh D."/>
            <person name="Jin S."/>
            <person name="Johri S."/>
            <person name="Kim M."/>
            <person name="Overton L."/>
            <person name="Reardon M."/>
            <person name="Tsitrin T."/>
            <person name="Vuong H."/>
            <person name="Weaver B."/>
            <person name="Ciecko A."/>
            <person name="Tallon L."/>
            <person name="Jackson J."/>
            <person name="Pai G."/>
            <person name="Aken S.V."/>
            <person name="Utterback T."/>
            <person name="Reidmuller S."/>
            <person name="Feldblyum T."/>
            <person name="Hsiao J."/>
            <person name="Zismann V."/>
            <person name="Iobst S."/>
            <person name="de Vazeille A.R."/>
            <person name="Buell C.R."/>
            <person name="Ying K."/>
            <person name="Li Y."/>
            <person name="Lu T."/>
            <person name="Huang Y."/>
            <person name="Zhao Q."/>
            <person name="Feng Q."/>
            <person name="Zhang L."/>
            <person name="Zhu J."/>
            <person name="Weng Q."/>
            <person name="Mu J."/>
            <person name="Lu Y."/>
            <person name="Fan D."/>
            <person name="Liu Y."/>
            <person name="Guan J."/>
            <person name="Zhang Y."/>
            <person name="Yu S."/>
            <person name="Liu X."/>
            <person name="Zhang Y."/>
            <person name="Hong G."/>
            <person name="Han B."/>
            <person name="Choisne N."/>
            <person name="Demange N."/>
            <person name="Orjeda G."/>
            <person name="Samain S."/>
            <person name="Cattolico L."/>
            <person name="Pelletier E."/>
            <person name="Couloux A."/>
            <person name="Segurens B."/>
            <person name="Wincker P."/>
            <person name="D'Hont A."/>
            <person name="Scarpelli C."/>
            <person name="Weissenbach J."/>
            <person name="Salanoubat M."/>
            <person name="Quetier F."/>
            <person name="Yu Y."/>
            <person name="Kim H.R."/>
            <person name="Rambo T."/>
            <person name="Currie J."/>
            <person name="Collura K."/>
            <person name="Luo M."/>
            <person name="Yang T."/>
            <person name="Ammiraju J.S.S."/>
            <person name="Engler F."/>
            <person name="Soderlund C."/>
            <person name="Wing R.A."/>
            <person name="Palmer L.E."/>
            <person name="de la Bastide M."/>
            <person name="Spiegel L."/>
            <person name="Nascimento L."/>
            <person name="Zutavern T."/>
            <person name="O'Shaughnessy A."/>
            <person name="Dike S."/>
            <person name="Dedhia N."/>
            <person name="Preston R."/>
            <person name="Balija V."/>
            <person name="McCombie W.R."/>
            <person name="Chow T."/>
            <person name="Chen H."/>
            <person name="Chung M."/>
            <person name="Chen C."/>
            <person name="Shaw J."/>
            <person name="Wu H."/>
            <person name="Hsiao K."/>
            <person name="Chao Y."/>
            <person name="Chu M."/>
            <person name="Cheng C."/>
            <person name="Hour A."/>
            <person name="Lee P."/>
            <person name="Lin S."/>
            <person name="Lin Y."/>
            <person name="Liou J."/>
            <person name="Liu S."/>
            <person name="Hsing Y."/>
            <person name="Raghuvanshi S."/>
            <person name="Mohanty A."/>
            <person name="Bharti A.K."/>
            <person name="Gaur A."/>
            <person name="Gupta V."/>
            <person name="Kumar D."/>
            <person name="Ravi V."/>
            <person name="Vij S."/>
            <person name="Kapur A."/>
            <person name="Khurana P."/>
            <person name="Khurana P."/>
            <person name="Khurana J.P."/>
            <person name="Tyagi A.K."/>
            <person name="Gaikwad K."/>
            <person name="Singh A."/>
            <person name="Dalal V."/>
            <person name="Srivastava S."/>
            <person name="Dixit A."/>
            <person name="Pal A.K."/>
            <person name="Ghazi I.A."/>
            <person name="Yadav M."/>
            <person name="Pandit A."/>
            <person name="Bhargava A."/>
            <person name="Sureshbabu K."/>
            <person name="Batra K."/>
            <person name="Sharma T.R."/>
            <person name="Mohapatra T."/>
            <person name="Singh N.K."/>
            <person name="Messing J."/>
            <person name="Nelson A.B."/>
            <person name="Fuks G."/>
            <person name="Kavchok S."/>
            <person name="Keizer G."/>
            <person name="Linton E."/>
            <person name="Llaca V."/>
            <person name="Song R."/>
            <person name="Tanyolac B."/>
            <person name="Young S."/>
            <person name="Ho-Il K."/>
            <person name="Hahn J.H."/>
            <person name="Sangsakoo G."/>
            <person name="Vanavichit A."/>
            <person name="de Mattos Luiz.A.T."/>
            <person name="Zimmer P.D."/>
            <person name="Malone G."/>
            <person name="Dellagostin O."/>
            <person name="de Oliveira A.C."/>
            <person name="Bevan M."/>
            <person name="Bancroft I."/>
            <person name="Minx P."/>
            <person name="Cordum H."/>
            <person name="Wilson R."/>
            <person name="Cheng Z."/>
            <person name="Jin W."/>
            <person name="Jiang J."/>
            <person name="Leong S.A."/>
            <person name="Iwama H."/>
            <person name="Gojobori T."/>
            <person name="Itoh T."/>
            <person name="Niimura Y."/>
            <person name="Fujii Y."/>
            <person name="Habara T."/>
            <person name="Sakai H."/>
            <person name="Sato Y."/>
            <person name="Wilson G."/>
            <person name="Kumar K."/>
            <person name="McCouch S."/>
            <person name="Juretic N."/>
            <person name="Hoen D."/>
            <person name="Wright S."/>
            <person name="Bruskiewich R."/>
            <person name="Bureau T."/>
            <person name="Miyao A."/>
            <person name="Hirochika H."/>
            <person name="Nishikawa T."/>
            <person name="Kadowaki K."/>
            <person name="Sugiura M."/>
            <person name="Burr B."/>
            <person name="Sasaki T."/>
        </authorList>
    </citation>
    <scope>NUCLEOTIDE SEQUENCE [LARGE SCALE GENOMIC DNA]</scope>
    <source>
        <strain evidence="4">cv. Nipponbare</strain>
    </source>
</reference>
<feature type="compositionally biased region" description="Basic and acidic residues" evidence="1">
    <location>
        <begin position="66"/>
        <end position="83"/>
    </location>
</feature>
<dbReference type="PANTHER" id="PTHR35103:SF1">
    <property type="entry name" value="OS06G0115700 PROTEIN"/>
    <property type="match status" value="1"/>
</dbReference>
<proteinExistence type="predicted"/>
<evidence type="ECO:0000313" key="4">
    <source>
        <dbReference type="Proteomes" id="UP000059680"/>
    </source>
</evidence>
<gene>
    <name evidence="2" type="ordered locus">Os06g0115700</name>
    <name evidence="3" type="ORF">OsJ_19904</name>
    <name evidence="2" type="ORF">OSNPB_060115700</name>
</gene>
<feature type="compositionally biased region" description="Gly residues" evidence="1">
    <location>
        <begin position="121"/>
        <end position="137"/>
    </location>
</feature>
<protein>
    <submittedName>
        <fullName evidence="2">Os06g0115700 protein</fullName>
    </submittedName>
</protein>
<accession>A0A0P0WRF2</accession>
<dbReference type="Proteomes" id="UP000007752">
    <property type="component" value="Chromosome 6"/>
</dbReference>
<dbReference type="Proteomes" id="UP000059680">
    <property type="component" value="Chromosome 6"/>
</dbReference>
<dbReference type="PANTHER" id="PTHR35103">
    <property type="entry name" value="OS06G0115700 PROTEIN"/>
    <property type="match status" value="1"/>
</dbReference>
<dbReference type="AlphaFoldDB" id="A0A0P0WRF2"/>